<keyword evidence="3" id="KW-0813">Transport</keyword>
<comment type="similarity">
    <text evidence="2">Belongs to the UQCR10/QCR9 family.</text>
</comment>
<evidence type="ECO:0000256" key="3">
    <source>
        <dbReference type="ARBA" id="ARBA00022448"/>
    </source>
</evidence>
<dbReference type="FunFam" id="1.20.5.260:FF:000002">
    <property type="entry name" value="cytochrome b-c1 complex subunit 9"/>
    <property type="match status" value="1"/>
</dbReference>
<evidence type="ECO:0000256" key="4">
    <source>
        <dbReference type="ARBA" id="ARBA00022660"/>
    </source>
</evidence>
<evidence type="ECO:0000256" key="1">
    <source>
        <dbReference type="ARBA" id="ARBA00004434"/>
    </source>
</evidence>
<evidence type="ECO:0000256" key="12">
    <source>
        <dbReference type="ARBA" id="ARBA00076299"/>
    </source>
</evidence>
<evidence type="ECO:0000313" key="14">
    <source>
        <dbReference type="Proteomes" id="UP000077202"/>
    </source>
</evidence>
<name>A0A176WLV4_MARPO</name>
<evidence type="ECO:0000313" key="13">
    <source>
        <dbReference type="EMBL" id="OAE34147.1"/>
    </source>
</evidence>
<proteinExistence type="inferred from homology"/>
<keyword evidence="14" id="KW-1185">Reference proteome</keyword>
<dbReference type="AlphaFoldDB" id="A0A176WLV4"/>
<dbReference type="Proteomes" id="UP000077202">
    <property type="component" value="Unassembled WGS sequence"/>
</dbReference>
<evidence type="ECO:0000256" key="5">
    <source>
        <dbReference type="ARBA" id="ARBA00022692"/>
    </source>
</evidence>
<evidence type="ECO:0000256" key="10">
    <source>
        <dbReference type="ARBA" id="ARBA00023136"/>
    </source>
</evidence>
<dbReference type="Pfam" id="PF05365">
    <property type="entry name" value="UCR_UQCRX_QCR9"/>
    <property type="match status" value="1"/>
</dbReference>
<sequence>MASAGRVPGGFLDNAYRLLMRRNSVYVTFILAGAVVGERAVDYSINKVWEINNVGLFFPPFLVNPISFRMYPGNSHFGICIHQLVY</sequence>
<dbReference type="SUPFAM" id="SSF81514">
    <property type="entry name" value="Subunit X (non-heme 7 kDa protein) of cytochrome bc1 complex (Ubiquinol-cytochrome c reductase)"/>
    <property type="match status" value="1"/>
</dbReference>
<comment type="subcellular location">
    <subcellularLocation>
        <location evidence="1">Mitochondrion inner membrane</location>
        <topology evidence="1">Single-pass membrane protein</topology>
    </subcellularLocation>
</comment>
<evidence type="ECO:0000256" key="7">
    <source>
        <dbReference type="ARBA" id="ARBA00022982"/>
    </source>
</evidence>
<evidence type="ECO:0000256" key="9">
    <source>
        <dbReference type="ARBA" id="ARBA00023128"/>
    </source>
</evidence>
<dbReference type="PANTHER" id="PTHR12980:SF0">
    <property type="entry name" value="CYTOCHROME B-C1 COMPLEX SUBUNIT 9"/>
    <property type="match status" value="1"/>
</dbReference>
<dbReference type="Gene3D" id="1.20.5.260">
    <property type="entry name" value="Cytochrome b-c1 complex subunit 9"/>
    <property type="match status" value="1"/>
</dbReference>
<keyword evidence="7" id="KW-0249">Electron transport</keyword>
<evidence type="ECO:0000256" key="11">
    <source>
        <dbReference type="ARBA" id="ARBA00044247"/>
    </source>
</evidence>
<reference evidence="13" key="1">
    <citation type="submission" date="2016-03" db="EMBL/GenBank/DDBJ databases">
        <title>Mechanisms controlling the formation of the plant cell surface in tip-growing cells are functionally conserved among land plants.</title>
        <authorList>
            <person name="Honkanen S."/>
            <person name="Jones V.A."/>
            <person name="Morieri G."/>
            <person name="Champion C."/>
            <person name="Hetherington A.J."/>
            <person name="Kelly S."/>
            <person name="Saint-Marcoux D."/>
            <person name="Proust H."/>
            <person name="Prescott H."/>
            <person name="Dolan L."/>
        </authorList>
    </citation>
    <scope>NUCLEOTIDE SEQUENCE [LARGE SCALE GENOMIC DNA]</scope>
    <source>
        <tissue evidence="13">Whole gametophyte</tissue>
    </source>
</reference>
<evidence type="ECO:0000256" key="8">
    <source>
        <dbReference type="ARBA" id="ARBA00022989"/>
    </source>
</evidence>
<evidence type="ECO:0000256" key="2">
    <source>
        <dbReference type="ARBA" id="ARBA00007856"/>
    </source>
</evidence>
<accession>A0A176WLV4</accession>
<dbReference type="InterPro" id="IPR036656">
    <property type="entry name" value="QCR9_sf"/>
</dbReference>
<keyword evidence="9" id="KW-0496">Mitochondrion</keyword>
<comment type="caution">
    <text evidence="13">The sequence shown here is derived from an EMBL/GenBank/DDBJ whole genome shotgun (WGS) entry which is preliminary data.</text>
</comment>
<keyword evidence="5" id="KW-0812">Transmembrane</keyword>
<protein>
    <recommendedName>
        <fullName evidence="11">Complex III subunit 9</fullName>
    </recommendedName>
    <alternativeName>
        <fullName evidence="12">Complex III subunit X</fullName>
    </alternativeName>
</protein>
<dbReference type="GO" id="GO:0005743">
    <property type="term" value="C:mitochondrial inner membrane"/>
    <property type="evidence" value="ECO:0007669"/>
    <property type="project" value="UniProtKB-SubCell"/>
</dbReference>
<keyword evidence="10" id="KW-0472">Membrane</keyword>
<gene>
    <name evidence="13" type="ORF">AXG93_1593s1060</name>
</gene>
<dbReference type="PANTHER" id="PTHR12980">
    <property type="entry name" value="UBIQUINOL-CYTOCHROME C REDUCTASE COMPLEX, SUBUNIT X"/>
    <property type="match status" value="1"/>
</dbReference>
<dbReference type="GO" id="GO:0045275">
    <property type="term" value="C:respiratory chain complex III"/>
    <property type="evidence" value="ECO:0007669"/>
    <property type="project" value="InterPro"/>
</dbReference>
<dbReference type="EMBL" id="LVLJ01000445">
    <property type="protein sequence ID" value="OAE34147.1"/>
    <property type="molecule type" value="Genomic_DNA"/>
</dbReference>
<evidence type="ECO:0000256" key="6">
    <source>
        <dbReference type="ARBA" id="ARBA00022792"/>
    </source>
</evidence>
<dbReference type="InterPro" id="IPR008027">
    <property type="entry name" value="QCR9"/>
</dbReference>
<keyword evidence="8" id="KW-1133">Transmembrane helix</keyword>
<dbReference type="GO" id="GO:0006122">
    <property type="term" value="P:mitochondrial electron transport, ubiquinol to cytochrome c"/>
    <property type="evidence" value="ECO:0007669"/>
    <property type="project" value="InterPro"/>
</dbReference>
<organism evidence="13 14">
    <name type="scientific">Marchantia polymorpha subsp. ruderalis</name>
    <dbReference type="NCBI Taxonomy" id="1480154"/>
    <lineage>
        <taxon>Eukaryota</taxon>
        <taxon>Viridiplantae</taxon>
        <taxon>Streptophyta</taxon>
        <taxon>Embryophyta</taxon>
        <taxon>Marchantiophyta</taxon>
        <taxon>Marchantiopsida</taxon>
        <taxon>Marchantiidae</taxon>
        <taxon>Marchantiales</taxon>
        <taxon>Marchantiaceae</taxon>
        <taxon>Marchantia</taxon>
    </lineage>
</organism>
<keyword evidence="4" id="KW-0679">Respiratory chain</keyword>
<keyword evidence="6" id="KW-0999">Mitochondrion inner membrane</keyword>